<evidence type="ECO:0000256" key="1">
    <source>
        <dbReference type="SAM" id="SignalP"/>
    </source>
</evidence>
<dbReference type="InterPro" id="IPR009003">
    <property type="entry name" value="Peptidase_S1_PA"/>
</dbReference>
<evidence type="ECO:0000313" key="2">
    <source>
        <dbReference type="EMBL" id="MDE8647548.1"/>
    </source>
</evidence>
<dbReference type="GO" id="GO:0006508">
    <property type="term" value="P:proteolysis"/>
    <property type="evidence" value="ECO:0007669"/>
    <property type="project" value="InterPro"/>
</dbReference>
<keyword evidence="1" id="KW-0732">Signal</keyword>
<accession>A0AAW6LP06</accession>
<sequence length="214" mass="21908">MDFRPAFALASTAILLALNPGVSDAAPGILSPADPLVAVSVDGTTDTCTLGFLFTGSDGYARGVTAAHCGKVEQKLTTTNRQAVGVVTQHGQGDIALIDITTELRVFSKLPGIGDIRGAITPEEINRTQPLLCKRGIASGLVCGSLTAPAEAGFFTMSGGSDHGDSGSPVWAVSEDGSLWAAGIVSGVTTNESGDAFVIPIAPYMTQWGLTISR</sequence>
<dbReference type="GO" id="GO:0004252">
    <property type="term" value="F:serine-type endopeptidase activity"/>
    <property type="evidence" value="ECO:0007669"/>
    <property type="project" value="InterPro"/>
</dbReference>
<evidence type="ECO:0008006" key="4">
    <source>
        <dbReference type="Google" id="ProtNLM"/>
    </source>
</evidence>
<reference evidence="2" key="1">
    <citation type="submission" date="2023-02" db="EMBL/GenBank/DDBJ databases">
        <title>A novel hydrolase synthesized by Rhodococcus erythropolis HQ is responsible for the detoxification of Zearalenone.</title>
        <authorList>
            <person name="Hu J."/>
            <person name="Xu J."/>
        </authorList>
    </citation>
    <scope>NUCLEOTIDE SEQUENCE</scope>
    <source>
        <strain evidence="2">HQ</strain>
    </source>
</reference>
<feature type="signal peptide" evidence="1">
    <location>
        <begin position="1"/>
        <end position="25"/>
    </location>
</feature>
<feature type="chain" id="PRO_5044026259" description="Trypsin" evidence="1">
    <location>
        <begin position="26"/>
        <end position="214"/>
    </location>
</feature>
<dbReference type="EMBL" id="JARDXE010000014">
    <property type="protein sequence ID" value="MDE8647548.1"/>
    <property type="molecule type" value="Genomic_DNA"/>
</dbReference>
<dbReference type="SUPFAM" id="SSF50494">
    <property type="entry name" value="Trypsin-like serine proteases"/>
    <property type="match status" value="1"/>
</dbReference>
<dbReference type="InterPro" id="IPR043504">
    <property type="entry name" value="Peptidase_S1_PA_chymotrypsin"/>
</dbReference>
<dbReference type="Gene3D" id="2.40.10.10">
    <property type="entry name" value="Trypsin-like serine proteases"/>
    <property type="match status" value="2"/>
</dbReference>
<comment type="caution">
    <text evidence="2">The sequence shown here is derived from an EMBL/GenBank/DDBJ whole genome shotgun (WGS) entry which is preliminary data.</text>
</comment>
<gene>
    <name evidence="2" type="ORF">PXH69_21475</name>
</gene>
<organism evidence="2 3">
    <name type="scientific">Rhodococcus qingshengii</name>
    <dbReference type="NCBI Taxonomy" id="334542"/>
    <lineage>
        <taxon>Bacteria</taxon>
        <taxon>Bacillati</taxon>
        <taxon>Actinomycetota</taxon>
        <taxon>Actinomycetes</taxon>
        <taxon>Mycobacteriales</taxon>
        <taxon>Nocardiaceae</taxon>
        <taxon>Rhodococcus</taxon>
        <taxon>Rhodococcus erythropolis group</taxon>
    </lineage>
</organism>
<dbReference type="InterPro" id="IPR018114">
    <property type="entry name" value="TRYPSIN_HIS"/>
</dbReference>
<protein>
    <recommendedName>
        <fullName evidence="4">Trypsin</fullName>
    </recommendedName>
</protein>
<dbReference type="Proteomes" id="UP001217325">
    <property type="component" value="Unassembled WGS sequence"/>
</dbReference>
<dbReference type="AlphaFoldDB" id="A0AAW6LP06"/>
<proteinExistence type="predicted"/>
<dbReference type="RefSeq" id="WP_275232116.1">
    <property type="nucleotide sequence ID" value="NZ_JARDXE010000014.1"/>
</dbReference>
<name>A0AAW6LP06_RHOSG</name>
<dbReference type="PROSITE" id="PS00134">
    <property type="entry name" value="TRYPSIN_HIS"/>
    <property type="match status" value="1"/>
</dbReference>
<evidence type="ECO:0000313" key="3">
    <source>
        <dbReference type="Proteomes" id="UP001217325"/>
    </source>
</evidence>